<evidence type="ECO:0000313" key="7">
    <source>
        <dbReference type="EMBL" id="KAF8723543.1"/>
    </source>
</evidence>
<feature type="compositionally biased region" description="Polar residues" evidence="6">
    <location>
        <begin position="35"/>
        <end position="56"/>
    </location>
</feature>
<proteinExistence type="inferred from homology"/>
<dbReference type="Pfam" id="PF05078">
    <property type="entry name" value="DUF679"/>
    <property type="match status" value="1"/>
</dbReference>
<feature type="compositionally biased region" description="Low complexity" evidence="6">
    <location>
        <begin position="62"/>
        <end position="76"/>
    </location>
</feature>
<evidence type="ECO:0000256" key="5">
    <source>
        <dbReference type="ARBA" id="ARBA00023136"/>
    </source>
</evidence>
<dbReference type="PANTHER" id="PTHR31621">
    <property type="entry name" value="PROTEIN DMP3"/>
    <property type="match status" value="1"/>
</dbReference>
<evidence type="ECO:0000256" key="6">
    <source>
        <dbReference type="SAM" id="MobiDB-lite"/>
    </source>
</evidence>
<accession>A0A835EZ47</accession>
<evidence type="ECO:0000256" key="3">
    <source>
        <dbReference type="ARBA" id="ARBA00022692"/>
    </source>
</evidence>
<organism evidence="7 8">
    <name type="scientific">Digitaria exilis</name>
    <dbReference type="NCBI Taxonomy" id="1010633"/>
    <lineage>
        <taxon>Eukaryota</taxon>
        <taxon>Viridiplantae</taxon>
        <taxon>Streptophyta</taxon>
        <taxon>Embryophyta</taxon>
        <taxon>Tracheophyta</taxon>
        <taxon>Spermatophyta</taxon>
        <taxon>Magnoliopsida</taxon>
        <taxon>Liliopsida</taxon>
        <taxon>Poales</taxon>
        <taxon>Poaceae</taxon>
        <taxon>PACMAD clade</taxon>
        <taxon>Panicoideae</taxon>
        <taxon>Panicodae</taxon>
        <taxon>Paniceae</taxon>
        <taxon>Anthephorinae</taxon>
        <taxon>Digitaria</taxon>
    </lineage>
</organism>
<comment type="subcellular location">
    <subcellularLocation>
        <location evidence="1">Membrane</location>
        <topology evidence="1">Multi-pass membrane protein</topology>
    </subcellularLocation>
</comment>
<dbReference type="GO" id="GO:0010256">
    <property type="term" value="P:endomembrane system organization"/>
    <property type="evidence" value="ECO:0007669"/>
    <property type="project" value="TreeGrafter"/>
</dbReference>
<evidence type="ECO:0000256" key="1">
    <source>
        <dbReference type="ARBA" id="ARBA00004141"/>
    </source>
</evidence>
<comment type="caution">
    <text evidence="7">The sequence shown here is derived from an EMBL/GenBank/DDBJ whole genome shotgun (WGS) entry which is preliminary data.</text>
</comment>
<comment type="similarity">
    <text evidence="2">Belongs to the plant DMP1 protein family.</text>
</comment>
<gene>
    <name evidence="7" type="ORF">HU200_021494</name>
</gene>
<dbReference type="GO" id="GO:0005737">
    <property type="term" value="C:cytoplasm"/>
    <property type="evidence" value="ECO:0007669"/>
    <property type="project" value="UniProtKB-ARBA"/>
</dbReference>
<dbReference type="GO" id="GO:0016020">
    <property type="term" value="C:membrane"/>
    <property type="evidence" value="ECO:0007669"/>
    <property type="project" value="UniProtKB-SubCell"/>
</dbReference>
<dbReference type="InterPro" id="IPR007770">
    <property type="entry name" value="DMP"/>
</dbReference>
<dbReference type="InterPro" id="IPR014721">
    <property type="entry name" value="Ribsml_uS5_D2-typ_fold_subgr"/>
</dbReference>
<dbReference type="AlphaFoldDB" id="A0A835EZ47"/>
<keyword evidence="5" id="KW-0472">Membrane</keyword>
<dbReference type="PANTHER" id="PTHR31621:SF11">
    <property type="entry name" value="PROTEIN DMP8-RELATED"/>
    <property type="match status" value="1"/>
</dbReference>
<name>A0A835EZ47_9POAL</name>
<keyword evidence="4" id="KW-1133">Transmembrane helix</keyword>
<protein>
    <submittedName>
        <fullName evidence="7">Uncharacterized protein</fullName>
    </submittedName>
</protein>
<dbReference type="EMBL" id="JACEFO010001666">
    <property type="protein sequence ID" value="KAF8723543.1"/>
    <property type="molecule type" value="Genomic_DNA"/>
</dbReference>
<keyword evidence="3" id="KW-0812">Transmembrane</keyword>
<reference evidence="7" key="1">
    <citation type="submission" date="2020-07" db="EMBL/GenBank/DDBJ databases">
        <title>Genome sequence and genetic diversity analysis of an under-domesticated orphan crop, white fonio (Digitaria exilis).</title>
        <authorList>
            <person name="Bennetzen J.L."/>
            <person name="Chen S."/>
            <person name="Ma X."/>
            <person name="Wang X."/>
            <person name="Yssel A.E.J."/>
            <person name="Chaluvadi S.R."/>
            <person name="Johnson M."/>
            <person name="Gangashetty P."/>
            <person name="Hamidou F."/>
            <person name="Sanogo M.D."/>
            <person name="Zwaenepoel A."/>
            <person name="Wallace J."/>
            <person name="Van De Peer Y."/>
            <person name="Van Deynze A."/>
        </authorList>
    </citation>
    <scope>NUCLEOTIDE SEQUENCE</scope>
    <source>
        <tissue evidence="7">Leaves</tissue>
    </source>
</reference>
<sequence length="267" mass="28287">MAFELETTQPRARAPLHSRIANVARAVPHFHVRSPSCQEARTRSSMDSSSNPTTGAVSVDVRGGSPRSRSTARATPASPPPGVGRKRRAVARGVQSALSKTSMLANFLPTGTLLTFEMCLPAASGDGSCSAVSVAMIRALLALCAASCFLFHFTDSFRSPEDGKVYYGVVTPTGLSLFRTGGGLGVEPPREDRYRLAFVDVVHAAMSVLVFAAVALADYRVSGCLLPGHRKEMDEVMESFPLMVGAVCSGLFLVFPNTRYGIGCLAA</sequence>
<dbReference type="Proteomes" id="UP000636709">
    <property type="component" value="Unassembled WGS sequence"/>
</dbReference>
<evidence type="ECO:0000256" key="4">
    <source>
        <dbReference type="ARBA" id="ARBA00022989"/>
    </source>
</evidence>
<dbReference type="Gene3D" id="3.30.230.10">
    <property type="match status" value="1"/>
</dbReference>
<evidence type="ECO:0000313" key="8">
    <source>
        <dbReference type="Proteomes" id="UP000636709"/>
    </source>
</evidence>
<feature type="region of interest" description="Disordered" evidence="6">
    <location>
        <begin position="32"/>
        <end position="92"/>
    </location>
</feature>
<keyword evidence="8" id="KW-1185">Reference proteome</keyword>
<dbReference type="OrthoDB" id="762629at2759"/>
<evidence type="ECO:0000256" key="2">
    <source>
        <dbReference type="ARBA" id="ARBA00008707"/>
    </source>
</evidence>